<evidence type="ECO:0000256" key="7">
    <source>
        <dbReference type="ARBA" id="ARBA00022729"/>
    </source>
</evidence>
<dbReference type="InterPro" id="IPR036875">
    <property type="entry name" value="Znf_CCHC_sf"/>
</dbReference>
<dbReference type="GO" id="GO:0004674">
    <property type="term" value="F:protein serine/threonine kinase activity"/>
    <property type="evidence" value="ECO:0007669"/>
    <property type="project" value="UniProtKB-KW"/>
</dbReference>
<keyword evidence="10" id="KW-0255">Endonuclease</keyword>
<keyword evidence="13 22" id="KW-0067">ATP-binding</keyword>
<evidence type="ECO:0000256" key="19">
    <source>
        <dbReference type="ARBA" id="ARBA00048679"/>
    </source>
</evidence>
<evidence type="ECO:0000256" key="4">
    <source>
        <dbReference type="ARBA" id="ARBA00022679"/>
    </source>
</evidence>
<dbReference type="FunFam" id="3.30.200.20:FF:000195">
    <property type="entry name" value="G-type lectin S-receptor-like serine/threonine-protein kinase"/>
    <property type="match status" value="1"/>
</dbReference>
<dbReference type="GO" id="GO:0004190">
    <property type="term" value="F:aspartic-type endopeptidase activity"/>
    <property type="evidence" value="ECO:0007669"/>
    <property type="project" value="UniProtKB-KW"/>
</dbReference>
<keyword evidence="8 22" id="KW-0547">Nucleotide-binding</keyword>
<dbReference type="InterPro" id="IPR012337">
    <property type="entry name" value="RNaseH-like_sf"/>
</dbReference>
<evidence type="ECO:0000256" key="12">
    <source>
        <dbReference type="ARBA" id="ARBA00022801"/>
    </source>
</evidence>
<dbReference type="Gene3D" id="2.90.10.10">
    <property type="entry name" value="Bulb-type lectin domain"/>
    <property type="match status" value="2"/>
</dbReference>
<dbReference type="PROSITE" id="PS50948">
    <property type="entry name" value="PAN"/>
    <property type="match status" value="2"/>
</dbReference>
<protein>
    <recommendedName>
        <fullName evidence="1">non-specific serine/threonine protein kinase</fullName>
        <ecNumber evidence="1">2.7.11.1</ecNumber>
    </recommendedName>
</protein>
<dbReference type="PROSITE" id="PS50011">
    <property type="entry name" value="PROTEIN_KINASE_DOM"/>
    <property type="match status" value="1"/>
</dbReference>
<dbReference type="CDD" id="cd00028">
    <property type="entry name" value="B_lectin"/>
    <property type="match status" value="2"/>
</dbReference>
<dbReference type="InterPro" id="IPR001480">
    <property type="entry name" value="Bulb-type_lectin_dom"/>
</dbReference>
<feature type="binding site" evidence="22">
    <location>
        <position position="1773"/>
    </location>
    <ligand>
        <name>ATP</name>
        <dbReference type="ChEBI" id="CHEBI:30616"/>
    </ligand>
</feature>
<dbReference type="Pfam" id="PF01453">
    <property type="entry name" value="B_lectin"/>
    <property type="match status" value="2"/>
</dbReference>
<feature type="domain" description="Protein kinase" evidence="26">
    <location>
        <begin position="1745"/>
        <end position="2005"/>
    </location>
</feature>
<feature type="domain" description="CCHC-type" evidence="28">
    <location>
        <begin position="334"/>
        <end position="350"/>
    </location>
</feature>
<dbReference type="Pfam" id="PF00954">
    <property type="entry name" value="S_locus_glycop"/>
    <property type="match status" value="2"/>
</dbReference>
<evidence type="ECO:0000259" key="31">
    <source>
        <dbReference type="PROSITE" id="PS50948"/>
    </source>
</evidence>
<evidence type="ECO:0000256" key="21">
    <source>
        <dbReference type="PROSITE-ProRule" id="PRU00076"/>
    </source>
</evidence>
<dbReference type="SUPFAM" id="SSF56112">
    <property type="entry name" value="Protein kinase-like (PK-like)"/>
    <property type="match status" value="1"/>
</dbReference>
<dbReference type="GO" id="GO:0003964">
    <property type="term" value="F:RNA-directed DNA polymerase activity"/>
    <property type="evidence" value="ECO:0007669"/>
    <property type="project" value="UniProtKB-KW"/>
</dbReference>
<dbReference type="GO" id="GO:0015074">
    <property type="term" value="P:DNA integration"/>
    <property type="evidence" value="ECO:0007669"/>
    <property type="project" value="InterPro"/>
</dbReference>
<evidence type="ECO:0000256" key="6">
    <source>
        <dbReference type="ARBA" id="ARBA00022722"/>
    </source>
</evidence>
<feature type="transmembrane region" description="Helical" evidence="25">
    <location>
        <begin position="1684"/>
        <end position="1706"/>
    </location>
</feature>
<dbReference type="PROSITE" id="PS50158">
    <property type="entry name" value="ZF_CCHC"/>
    <property type="match status" value="1"/>
</dbReference>
<evidence type="ECO:0000256" key="23">
    <source>
        <dbReference type="SAM" id="Coils"/>
    </source>
</evidence>
<comment type="caution">
    <text evidence="21">Lacks conserved residue(s) required for the propagation of feature annotation.</text>
</comment>
<evidence type="ECO:0000259" key="26">
    <source>
        <dbReference type="PROSITE" id="PS50011"/>
    </source>
</evidence>
<evidence type="ECO:0000256" key="17">
    <source>
        <dbReference type="ARBA" id="ARBA00023180"/>
    </source>
</evidence>
<dbReference type="InterPro" id="IPR011009">
    <property type="entry name" value="Kinase-like_dom_sf"/>
</dbReference>
<dbReference type="GO" id="GO:0004519">
    <property type="term" value="F:endonuclease activity"/>
    <property type="evidence" value="ECO:0007669"/>
    <property type="project" value="UniProtKB-KW"/>
</dbReference>
<dbReference type="Gene3D" id="3.30.420.10">
    <property type="entry name" value="Ribonuclease H-like superfamily/Ribonuclease H"/>
    <property type="match status" value="1"/>
</dbReference>
<dbReference type="CDD" id="cd00054">
    <property type="entry name" value="EGF_CA"/>
    <property type="match status" value="1"/>
</dbReference>
<dbReference type="InterPro" id="IPR000742">
    <property type="entry name" value="EGF"/>
</dbReference>
<keyword evidence="3" id="KW-0645">Protease</keyword>
<evidence type="ECO:0000313" key="33">
    <source>
        <dbReference type="EMBL" id="SPC77287.1"/>
    </source>
</evidence>
<dbReference type="FunFam" id="1.10.510.10:FF:001722">
    <property type="entry name" value="G-type lectin S-receptor-like serine/threonine-protein kinase B120"/>
    <property type="match status" value="1"/>
</dbReference>
<feature type="domain" description="Reverse transcriptase" evidence="29">
    <location>
        <begin position="619"/>
        <end position="798"/>
    </location>
</feature>
<keyword evidence="14" id="KW-0695">RNA-directed DNA polymerase</keyword>
<dbReference type="InterPro" id="IPR043502">
    <property type="entry name" value="DNA/RNA_pol_sf"/>
</dbReference>
<dbReference type="SUPFAM" id="SSF57756">
    <property type="entry name" value="Retrovirus zinc finger-like domains"/>
    <property type="match status" value="1"/>
</dbReference>
<keyword evidence="5" id="KW-0548">Nucleotidyltransferase</keyword>
<evidence type="ECO:0000259" key="28">
    <source>
        <dbReference type="PROSITE" id="PS50158"/>
    </source>
</evidence>
<dbReference type="InterPro" id="IPR000858">
    <property type="entry name" value="S_locus_glycoprot_dom"/>
</dbReference>
<evidence type="ECO:0000256" key="18">
    <source>
        <dbReference type="ARBA" id="ARBA00047899"/>
    </source>
</evidence>
<dbReference type="FunFam" id="3.10.10.10:FF:000007">
    <property type="entry name" value="Retrovirus-related Pol polyprotein from transposon 17.6-like Protein"/>
    <property type="match status" value="1"/>
</dbReference>
<dbReference type="FunFam" id="3.30.70.270:FF:000020">
    <property type="entry name" value="Transposon Tf2-6 polyprotein-like Protein"/>
    <property type="match status" value="1"/>
</dbReference>
<dbReference type="CDD" id="cd09274">
    <property type="entry name" value="RNase_HI_RT_Ty3"/>
    <property type="match status" value="1"/>
</dbReference>
<evidence type="ECO:0000256" key="1">
    <source>
        <dbReference type="ARBA" id="ARBA00012513"/>
    </source>
</evidence>
<feature type="transmembrane region" description="Helical" evidence="25">
    <location>
        <begin position="2391"/>
        <end position="2412"/>
    </location>
</feature>
<accession>A0A2N9EE70</accession>
<evidence type="ECO:0000256" key="2">
    <source>
        <dbReference type="ARBA" id="ARBA00022527"/>
    </source>
</evidence>
<dbReference type="SMART" id="SM00108">
    <property type="entry name" value="B_lectin"/>
    <property type="match status" value="2"/>
</dbReference>
<feature type="domain" description="Apple" evidence="31">
    <location>
        <begin position="1581"/>
        <end position="1653"/>
    </location>
</feature>
<dbReference type="SUPFAM" id="SSF53098">
    <property type="entry name" value="Ribonuclease H-like"/>
    <property type="match status" value="1"/>
</dbReference>
<dbReference type="InterPro" id="IPR036426">
    <property type="entry name" value="Bulb-type_lectin_dom_sf"/>
</dbReference>
<dbReference type="GO" id="GO:0005524">
    <property type="term" value="F:ATP binding"/>
    <property type="evidence" value="ECO:0007669"/>
    <property type="project" value="UniProtKB-UniRule"/>
</dbReference>
<feature type="domain" description="Bulb-type lectin" evidence="30">
    <location>
        <begin position="1982"/>
        <end position="2104"/>
    </location>
</feature>
<evidence type="ECO:0000256" key="20">
    <source>
        <dbReference type="PROSITE-ProRule" id="PRU00047"/>
    </source>
</evidence>
<keyword evidence="6" id="KW-0540">Nuclease</keyword>
<dbReference type="PROSITE" id="PS50878">
    <property type="entry name" value="RT_POL"/>
    <property type="match status" value="1"/>
</dbReference>
<dbReference type="EC" id="2.7.11.1" evidence="1"/>
<evidence type="ECO:0000256" key="3">
    <source>
        <dbReference type="ARBA" id="ARBA00022670"/>
    </source>
</evidence>
<keyword evidence="4" id="KW-0808">Transferase</keyword>
<dbReference type="GO" id="GO:0006508">
    <property type="term" value="P:proteolysis"/>
    <property type="evidence" value="ECO:0007669"/>
    <property type="project" value="UniProtKB-KW"/>
</dbReference>
<evidence type="ECO:0000256" key="9">
    <source>
        <dbReference type="ARBA" id="ARBA00022750"/>
    </source>
</evidence>
<evidence type="ECO:0000256" key="16">
    <source>
        <dbReference type="ARBA" id="ARBA00023157"/>
    </source>
</evidence>
<keyword evidence="25" id="KW-0812">Transmembrane</keyword>
<feature type="domain" description="Apple" evidence="31">
    <location>
        <begin position="2299"/>
        <end position="2380"/>
    </location>
</feature>
<dbReference type="InterPro" id="IPR000719">
    <property type="entry name" value="Prot_kinase_dom"/>
</dbReference>
<dbReference type="FunFam" id="2.90.10.30:FF:000003">
    <property type="entry name" value="Os04g0303100 protein"/>
    <property type="match status" value="2"/>
</dbReference>
<dbReference type="Pfam" id="PF17919">
    <property type="entry name" value="RT_RNaseH_2"/>
    <property type="match status" value="1"/>
</dbReference>
<dbReference type="Gene3D" id="1.10.340.70">
    <property type="match status" value="1"/>
</dbReference>
<dbReference type="InterPro" id="IPR043128">
    <property type="entry name" value="Rev_trsase/Diguanyl_cyclase"/>
</dbReference>
<keyword evidence="16" id="KW-1015">Disulfide bond</keyword>
<dbReference type="Pfam" id="PF00098">
    <property type="entry name" value="zf-CCHC"/>
    <property type="match status" value="1"/>
</dbReference>
<dbReference type="Gene3D" id="3.30.70.270">
    <property type="match status" value="2"/>
</dbReference>
<dbReference type="PROSITE" id="PS50927">
    <property type="entry name" value="BULB_LECTIN"/>
    <property type="match status" value="2"/>
</dbReference>
<dbReference type="FunFam" id="3.30.420.10:FF:000032">
    <property type="entry name" value="Retrovirus-related Pol polyprotein from transposon 297-like Protein"/>
    <property type="match status" value="1"/>
</dbReference>
<dbReference type="GO" id="GO:0008270">
    <property type="term" value="F:zinc ion binding"/>
    <property type="evidence" value="ECO:0007669"/>
    <property type="project" value="UniProtKB-KW"/>
</dbReference>
<reference evidence="33" key="1">
    <citation type="submission" date="2018-02" db="EMBL/GenBank/DDBJ databases">
        <authorList>
            <person name="Cohen D.B."/>
            <person name="Kent A.D."/>
        </authorList>
    </citation>
    <scope>NUCLEOTIDE SEQUENCE</scope>
</reference>
<dbReference type="InterPro" id="IPR036397">
    <property type="entry name" value="RNaseH_sf"/>
</dbReference>
<evidence type="ECO:0000259" key="32">
    <source>
        <dbReference type="PROSITE" id="PS50994"/>
    </source>
</evidence>
<keyword evidence="25" id="KW-1133">Transmembrane helix</keyword>
<dbReference type="Gene3D" id="3.30.200.20">
    <property type="entry name" value="Phosphorylase Kinase, domain 1"/>
    <property type="match status" value="1"/>
</dbReference>
<gene>
    <name evidence="33" type="ORF">FSB_LOCUS5169</name>
</gene>
<evidence type="ECO:0000256" key="10">
    <source>
        <dbReference type="ARBA" id="ARBA00022759"/>
    </source>
</evidence>
<keyword evidence="20" id="KW-0862">Zinc</keyword>
<organism evidence="33">
    <name type="scientific">Fagus sylvatica</name>
    <name type="common">Beechnut</name>
    <dbReference type="NCBI Taxonomy" id="28930"/>
    <lineage>
        <taxon>Eukaryota</taxon>
        <taxon>Viridiplantae</taxon>
        <taxon>Streptophyta</taxon>
        <taxon>Embryophyta</taxon>
        <taxon>Tracheophyta</taxon>
        <taxon>Spermatophyta</taxon>
        <taxon>Magnoliopsida</taxon>
        <taxon>eudicotyledons</taxon>
        <taxon>Gunneridae</taxon>
        <taxon>Pentapetalae</taxon>
        <taxon>rosids</taxon>
        <taxon>fabids</taxon>
        <taxon>Fagales</taxon>
        <taxon>Fagaceae</taxon>
        <taxon>Fagus</taxon>
    </lineage>
</organism>
<dbReference type="Pfam" id="PF17921">
    <property type="entry name" value="Integrase_H2C2"/>
    <property type="match status" value="1"/>
</dbReference>
<dbReference type="SUPFAM" id="SSF51110">
    <property type="entry name" value="alpha-D-mannose-specific plant lectins"/>
    <property type="match status" value="2"/>
</dbReference>
<feature type="compositionally biased region" description="Polar residues" evidence="24">
    <location>
        <begin position="289"/>
        <end position="306"/>
    </location>
</feature>
<dbReference type="Pfam" id="PF08276">
    <property type="entry name" value="PAN_2"/>
    <property type="match status" value="2"/>
</dbReference>
<feature type="region of interest" description="Disordered" evidence="24">
    <location>
        <begin position="59"/>
        <end position="78"/>
    </location>
</feature>
<dbReference type="EMBL" id="OIVN01000263">
    <property type="protein sequence ID" value="SPC77287.1"/>
    <property type="molecule type" value="Genomic_DNA"/>
</dbReference>
<keyword evidence="7" id="KW-0732">Signal</keyword>
<feature type="coiled-coil region" evidence="23">
    <location>
        <begin position="1254"/>
        <end position="1285"/>
    </location>
</feature>
<dbReference type="PROSITE" id="PS50026">
    <property type="entry name" value="EGF_3"/>
    <property type="match status" value="1"/>
</dbReference>
<feature type="domain" description="Bulb-type lectin" evidence="30">
    <location>
        <begin position="1268"/>
        <end position="1387"/>
    </location>
</feature>
<keyword evidence="21" id="KW-0245">EGF-like domain</keyword>
<evidence type="ECO:0000259" key="29">
    <source>
        <dbReference type="PROSITE" id="PS50878"/>
    </source>
</evidence>
<feature type="compositionally biased region" description="Basic residues" evidence="24">
    <location>
        <begin position="1"/>
        <end position="11"/>
    </location>
</feature>
<comment type="catalytic activity">
    <reaction evidence="19">
        <text>L-seryl-[protein] + ATP = O-phospho-L-seryl-[protein] + ADP + H(+)</text>
        <dbReference type="Rhea" id="RHEA:17989"/>
        <dbReference type="Rhea" id="RHEA-COMP:9863"/>
        <dbReference type="Rhea" id="RHEA-COMP:11604"/>
        <dbReference type="ChEBI" id="CHEBI:15378"/>
        <dbReference type="ChEBI" id="CHEBI:29999"/>
        <dbReference type="ChEBI" id="CHEBI:30616"/>
        <dbReference type="ChEBI" id="CHEBI:83421"/>
        <dbReference type="ChEBI" id="CHEBI:456216"/>
        <dbReference type="EC" id="2.7.11.1"/>
    </reaction>
</comment>
<keyword evidence="20" id="KW-0479">Metal-binding</keyword>
<dbReference type="GO" id="GO:0016020">
    <property type="term" value="C:membrane"/>
    <property type="evidence" value="ECO:0007669"/>
    <property type="project" value="UniProtKB-SubCell"/>
</dbReference>
<keyword evidence="17" id="KW-0325">Glycoprotein</keyword>
<dbReference type="PROSITE" id="PS00107">
    <property type="entry name" value="PROTEIN_KINASE_ATP"/>
    <property type="match status" value="1"/>
</dbReference>
<keyword evidence="11" id="KW-0418">Kinase</keyword>
<dbReference type="InterPro" id="IPR003609">
    <property type="entry name" value="Pan_app"/>
</dbReference>
<dbReference type="SMART" id="SM00343">
    <property type="entry name" value="ZnF_C2HC"/>
    <property type="match status" value="1"/>
</dbReference>
<dbReference type="InterPro" id="IPR041577">
    <property type="entry name" value="RT_RNaseH_2"/>
</dbReference>
<keyword evidence="9" id="KW-0064">Aspartyl protease</keyword>
<dbReference type="GO" id="GO:0003677">
    <property type="term" value="F:DNA binding"/>
    <property type="evidence" value="ECO:0007669"/>
    <property type="project" value="UniProtKB-KW"/>
</dbReference>
<dbReference type="CDD" id="cd01647">
    <property type="entry name" value="RT_LTR"/>
    <property type="match status" value="1"/>
</dbReference>
<dbReference type="Pfam" id="PF00069">
    <property type="entry name" value="Pkinase"/>
    <property type="match status" value="1"/>
</dbReference>
<evidence type="ECO:0000256" key="8">
    <source>
        <dbReference type="ARBA" id="ARBA00022741"/>
    </source>
</evidence>
<dbReference type="Gene3D" id="3.10.10.10">
    <property type="entry name" value="HIV Type 1 Reverse Transcriptase, subunit A, domain 1"/>
    <property type="match status" value="1"/>
</dbReference>
<feature type="domain" description="EGF-like" evidence="27">
    <location>
        <begin position="1519"/>
        <end position="1560"/>
    </location>
</feature>
<dbReference type="InterPro" id="IPR005162">
    <property type="entry name" value="Retrotrans_gag_dom"/>
</dbReference>
<dbReference type="Pfam" id="PF00078">
    <property type="entry name" value="RVT_1"/>
    <property type="match status" value="1"/>
</dbReference>
<keyword evidence="15" id="KW-0238">DNA-binding</keyword>
<evidence type="ECO:0000256" key="15">
    <source>
        <dbReference type="ARBA" id="ARBA00023125"/>
    </source>
</evidence>
<keyword evidence="12" id="KW-0378">Hydrolase</keyword>
<evidence type="ECO:0000256" key="14">
    <source>
        <dbReference type="ARBA" id="ARBA00022918"/>
    </source>
</evidence>
<dbReference type="Gene3D" id="1.10.510.10">
    <property type="entry name" value="Transferase(Phosphotransferase) domain 1"/>
    <property type="match status" value="1"/>
</dbReference>
<dbReference type="Pfam" id="PF03732">
    <property type="entry name" value="Retrotrans_gag"/>
    <property type="match status" value="1"/>
</dbReference>
<evidence type="ECO:0000256" key="25">
    <source>
        <dbReference type="SAM" id="Phobius"/>
    </source>
</evidence>
<dbReference type="InterPro" id="IPR041588">
    <property type="entry name" value="Integrase_H2C2"/>
</dbReference>
<dbReference type="InterPro" id="IPR017441">
    <property type="entry name" value="Protein_kinase_ATP_BS"/>
</dbReference>
<keyword evidence="20" id="KW-0863">Zinc-finger</keyword>
<evidence type="ECO:0000256" key="5">
    <source>
        <dbReference type="ARBA" id="ARBA00022695"/>
    </source>
</evidence>
<evidence type="ECO:0000259" key="30">
    <source>
        <dbReference type="PROSITE" id="PS50927"/>
    </source>
</evidence>
<dbReference type="InterPro" id="IPR000477">
    <property type="entry name" value="RT_dom"/>
</dbReference>
<dbReference type="CDD" id="cd01098">
    <property type="entry name" value="PAN_AP_plant"/>
    <property type="match status" value="2"/>
</dbReference>
<name>A0A2N9EE70_FAGSY</name>
<comment type="catalytic activity">
    <reaction evidence="18">
        <text>L-threonyl-[protein] + ATP = O-phospho-L-threonyl-[protein] + ADP + H(+)</text>
        <dbReference type="Rhea" id="RHEA:46608"/>
        <dbReference type="Rhea" id="RHEA-COMP:11060"/>
        <dbReference type="Rhea" id="RHEA-COMP:11605"/>
        <dbReference type="ChEBI" id="CHEBI:15378"/>
        <dbReference type="ChEBI" id="CHEBI:30013"/>
        <dbReference type="ChEBI" id="CHEBI:30616"/>
        <dbReference type="ChEBI" id="CHEBI:61977"/>
        <dbReference type="ChEBI" id="CHEBI:456216"/>
        <dbReference type="EC" id="2.7.11.1"/>
    </reaction>
</comment>
<sequence length="2420" mass="274988">MPAVRFKKPRKPVQDMDPEVETEVDAANEEEFPEKRAWEIEMEAMRRQIAVLTEQFQKYKPPQQEPEPVRQQPQAPPFMGYHRDFDQQWAEQNQNQRYEPRYEQKWEFSVKIDVPEFSGGLDPNDFTDWLNHVERVFEYHEIPDHKKVKIVGIKLKGRASAWWEQIQTQRVRFGKKKVQDWSKMKKKLQEQFLPFNYRQTLYKNLHNLRQVGSVDDYTEKFYELMARVNLHEDEEQIVARYISGLKPPIQDTLSLLVIVTISEAYNRALAVEKQLTRKALQYQSFGRNQATANSSNHGQQPWQSKNVPYASTSSNAASKSTIVGKPTTFNSSFKCYKCGEQGHKANECKKSGLQVKNKALMVESMEEGVVDQEIDVEDAVEDIGGDSEGEEGLALVTRKILLAPRQNIEEHWLRSNIFHTTCTIENRRIILIPYKLSWLKKGNDIKVTTRCLVNFSIRKKFQDVVMCDVVKMDACHLLLGRPWQFDRGTLHDGRTNSYTLIKGGKKYTLKPMKEAKYSSPNPSFFVSKTFIQESMELGRVYVLLSALELSNMNVPMEIQTVMQNYEDVFPNELPSDLPPLRDIQHQIDLVPGSSLPNRAAYRMTPLEKAELQKQIQDLLEKGYIRESISPCSVPTLLTPKKDGSWRMCVDSRAINKITVKYRFPIPRLDDMLDCLAGSKIFSKIDLRSGYHQIRMREGDEWKTAFKTPHGLYEWLVMPFGLTNAPSTFMRVMTEMLRPVLGLCAVVYFDDILVYSKSLADHIQHLEGVFKLLREYKFYANTKKCTFATNQVGFLGYIVSDTGIKMDPSKTKAIIEWPTPKTVSEVRSFHGLATFYRRFVKNFSSIAAPLTDCLKQQTLQWTEASEASFNALKTALTTAPILQVPDFDKVFEVDTDASIQGIGGVLSQEGKPLAFFSEKLNGAKLNYCTYDLEFFAIVQAIKHWQYYLAYKEFVLHTDHEALKHLNSQQGLHKRHAKKESLAAFTGFYLKDGFLFKGLQLCVPHCSLRRQLLQEVHQQGHFGRDKTLALLQQRYYWPSMTKEVAKFVAGCTICQTSKGAATNAGLYLPLPVPTTPWECISMDFIQGLPPTTKRSDSILVVVDRFSKMGHFIPCKKTTDASHVADLFFREVYKLHGLPSSIVSDRDSKFLAHFWRTLWKKLGTSLDYSTTFHPQTDGQTEVTNRSLGNMLRALVGDNPKGWESILPLAEFAFNCSLNRSSQHTPFEVMYGTNPPSVLDLVQLPMPKRVHPKAEELAEMMQRVHADVKKQLEAANEKYKAAVNKHIEEKFCLNLLLLKLTHTPTPFLNTNPSTQEPTSVANRNDPINNTSGVLSINQFGNLVLHDGYNHLVWSTNVSVQGTIISTVAQLQDSGNLVLVQDNINEKMLWQSFDYPTDTLLPKMKLGLNRKTGLDRFLTSWKSQDDPGSGDFLYKMNPSGSPQAFLYKGSTLYFRSSPWPWQSSSATVSLGYKFNFVNNEDEVSYTFLVDPSIISRAVVHNSGLLQHLTWNDDDLQWKELNSAPSYRCENYGQCGTNSKCRLDSPDDINTFECTCLPGYEPKSPRDWNIRDGSQGCVRKQSGMSMCGNGEGFVKVEHLKVPDTSNATWIDMSMSSTECEQACLSNCSCTAFTSVNIDGKGTGCLVWNGELMDILENSRKRWVLNVRVDANELATYTRKSKGFLGKKRQLAIIILSVAVPLFLVSLIAYMWLKKKRKTKVSLEENELEGSSRHPDLSIFDLSCIVAATGNFSPTNKLGEGGFGSVFKGELPNGQHIAVKRLSKSSGQGKEEFKNEVMLIAKLQHRNLVKIFGCCIQEEEQMLIYEYMPNKSLDSFIFDHTRSSMLNWRKRFEIIDGIVRDAEMNPKISDFGIARIFKGDQLQDKTTRVVGTYGYMSPEYAVFGKFSTKSDVFSFGVMLLEIVSGKKNNASYQNHPCLTLIGHVWELWREDRALDIVDSSINESFVPHEVLRCIQIGLLCVQEDAMDRPPMSAVLLMLSSETTLPSPKQPAFVFRKTSNDLGLVAGGGFYSINGVTITMIEARNDPINDTSGVLSINQFGNLVLHDNYNRLLWSTNVSVQGTIASSVAQLQDSGNLVLVQDNNEKLLWQSFDYPTDTSLPHMKLGLNRITGLDRFLISWKSQDDPGTGDYLYKMNPSASPQVYLYRRSTQYWRSDPWPWQPSAAATTSSGYNFNFVNNEDEVSYTYFLDDPSIISRLVIDNSGSLQQLTWNNGDLQWKEHWSAPNYRCDNYGQCGANSICDLESPDNMNKFDCTCLPGYEPKSPRDWYLKDGSMGCVKKQLEISMCGNGEGFVKVEHLKGPDTSNATWMDMSMSSSECEQACLSNCSCTAFTSINIDGKGTSCLVWYGELMDISENSNKWCYLHKEVQRFSWQKEAAGYYYIICCCAFVSGILDSLYVAKEEEENKR</sequence>
<evidence type="ECO:0000256" key="24">
    <source>
        <dbReference type="SAM" id="MobiDB-lite"/>
    </source>
</evidence>
<keyword evidence="2" id="KW-0723">Serine/threonine-protein kinase</keyword>
<dbReference type="PANTHER" id="PTHR35046">
    <property type="entry name" value="ZINC KNUCKLE (CCHC-TYPE) FAMILY PROTEIN"/>
    <property type="match status" value="1"/>
</dbReference>
<keyword evidence="25" id="KW-0472">Membrane</keyword>
<feature type="region of interest" description="Disordered" evidence="24">
    <location>
        <begin position="289"/>
        <end position="317"/>
    </location>
</feature>
<dbReference type="GO" id="GO:0048544">
    <property type="term" value="P:recognition of pollen"/>
    <property type="evidence" value="ECO:0007669"/>
    <property type="project" value="InterPro"/>
</dbReference>
<dbReference type="SUPFAM" id="SSF56672">
    <property type="entry name" value="DNA/RNA polymerases"/>
    <property type="match status" value="1"/>
</dbReference>
<proteinExistence type="predicted"/>
<dbReference type="PANTHER" id="PTHR35046:SF18">
    <property type="entry name" value="RNA-DIRECTED DNA POLYMERASE"/>
    <property type="match status" value="1"/>
</dbReference>
<dbReference type="SMART" id="SM00473">
    <property type="entry name" value="PAN_AP"/>
    <property type="match status" value="2"/>
</dbReference>
<feature type="region of interest" description="Disordered" evidence="24">
    <location>
        <begin position="1"/>
        <end position="30"/>
    </location>
</feature>
<evidence type="ECO:0000256" key="13">
    <source>
        <dbReference type="ARBA" id="ARBA00022840"/>
    </source>
</evidence>
<keyword evidence="23" id="KW-0175">Coiled coil</keyword>
<dbReference type="PROSITE" id="PS50994">
    <property type="entry name" value="INTEGRASE"/>
    <property type="match status" value="1"/>
</dbReference>
<feature type="domain" description="Integrase catalytic" evidence="32">
    <location>
        <begin position="1070"/>
        <end position="1230"/>
    </location>
</feature>
<evidence type="ECO:0000259" key="27">
    <source>
        <dbReference type="PROSITE" id="PS50026"/>
    </source>
</evidence>
<dbReference type="InterPro" id="IPR001878">
    <property type="entry name" value="Znf_CCHC"/>
</dbReference>
<dbReference type="Pfam" id="PF00665">
    <property type="entry name" value="rve"/>
    <property type="match status" value="1"/>
</dbReference>
<dbReference type="InterPro" id="IPR001584">
    <property type="entry name" value="Integrase_cat-core"/>
</dbReference>
<feature type="compositionally biased region" description="Acidic residues" evidence="24">
    <location>
        <begin position="16"/>
        <end position="30"/>
    </location>
</feature>
<evidence type="ECO:0000256" key="22">
    <source>
        <dbReference type="PROSITE-ProRule" id="PRU10141"/>
    </source>
</evidence>
<evidence type="ECO:0000256" key="11">
    <source>
        <dbReference type="ARBA" id="ARBA00022777"/>
    </source>
</evidence>
<dbReference type="FunFam" id="1.10.340.70:FF:000001">
    <property type="entry name" value="Retrovirus-related Pol polyprotein from transposon gypsy-like Protein"/>
    <property type="match status" value="1"/>
</dbReference>